<accession>A0A9P5P2A0</accession>
<evidence type="ECO:0000313" key="3">
    <source>
        <dbReference type="Proteomes" id="UP000724874"/>
    </source>
</evidence>
<dbReference type="EMBL" id="JADNYJ010000093">
    <property type="protein sequence ID" value="KAF8886855.1"/>
    <property type="molecule type" value="Genomic_DNA"/>
</dbReference>
<proteinExistence type="predicted"/>
<name>A0A9P5P2A0_GYMJU</name>
<keyword evidence="3" id="KW-1185">Reference proteome</keyword>
<comment type="caution">
    <text evidence="2">The sequence shown here is derived from an EMBL/GenBank/DDBJ whole genome shotgun (WGS) entry which is preliminary data.</text>
</comment>
<organism evidence="2 3">
    <name type="scientific">Gymnopilus junonius</name>
    <name type="common">Spectacular rustgill mushroom</name>
    <name type="synonym">Gymnopilus spectabilis subsp. junonius</name>
    <dbReference type="NCBI Taxonomy" id="109634"/>
    <lineage>
        <taxon>Eukaryota</taxon>
        <taxon>Fungi</taxon>
        <taxon>Dikarya</taxon>
        <taxon>Basidiomycota</taxon>
        <taxon>Agaricomycotina</taxon>
        <taxon>Agaricomycetes</taxon>
        <taxon>Agaricomycetidae</taxon>
        <taxon>Agaricales</taxon>
        <taxon>Agaricineae</taxon>
        <taxon>Hymenogastraceae</taxon>
        <taxon>Gymnopilus</taxon>
    </lineage>
</organism>
<gene>
    <name evidence="2" type="ORF">CPB84DRAFT_1820621</name>
    <name evidence="1" type="ORF">CPB84DRAFT_1964463</name>
</gene>
<protein>
    <submittedName>
        <fullName evidence="2">Uncharacterized protein</fullName>
    </submittedName>
</protein>
<reference evidence="2" key="1">
    <citation type="submission" date="2020-11" db="EMBL/GenBank/DDBJ databases">
        <authorList>
            <consortium name="DOE Joint Genome Institute"/>
            <person name="Ahrendt S."/>
            <person name="Riley R."/>
            <person name="Andreopoulos W."/>
            <person name="LaButti K."/>
            <person name="Pangilinan J."/>
            <person name="Ruiz-duenas F.J."/>
            <person name="Barrasa J.M."/>
            <person name="Sanchez-Garcia M."/>
            <person name="Camarero S."/>
            <person name="Miyauchi S."/>
            <person name="Serrano A."/>
            <person name="Linde D."/>
            <person name="Babiker R."/>
            <person name="Drula E."/>
            <person name="Ayuso-Fernandez I."/>
            <person name="Pacheco R."/>
            <person name="Padilla G."/>
            <person name="Ferreira P."/>
            <person name="Barriuso J."/>
            <person name="Kellner H."/>
            <person name="Castanera R."/>
            <person name="Alfaro M."/>
            <person name="Ramirez L."/>
            <person name="Pisabarro A.G."/>
            <person name="Kuo A."/>
            <person name="Tritt A."/>
            <person name="Lipzen A."/>
            <person name="He G."/>
            <person name="Yan M."/>
            <person name="Ng V."/>
            <person name="Cullen D."/>
            <person name="Martin F."/>
            <person name="Rosso M.-N."/>
            <person name="Henrissat B."/>
            <person name="Hibbett D."/>
            <person name="Martinez A.T."/>
            <person name="Grigoriev I.V."/>
        </authorList>
    </citation>
    <scope>NUCLEOTIDE SEQUENCE</scope>
    <source>
        <strain evidence="2">AH 44721</strain>
    </source>
</reference>
<dbReference type="Proteomes" id="UP000724874">
    <property type="component" value="Unassembled WGS sequence"/>
</dbReference>
<dbReference type="AlphaFoldDB" id="A0A9P5P2A0"/>
<evidence type="ECO:0000313" key="2">
    <source>
        <dbReference type="EMBL" id="KAF8913187.1"/>
    </source>
</evidence>
<sequence length="145" mass="16310">MEQPELSEADDDKVEQLIDEGCRRLRALTDLLERITTFFSNNPDKKMDRLYEGIFRRRHRLDDGVVPTASTFALRELPTVSNTVLDSDTQAQVARDPTLSHMSSHASTSAVTPLHAPAFHPVYNQQSSVYSLAPGFNPQLRNVQT</sequence>
<dbReference type="EMBL" id="JADNYJ010000002">
    <property type="protein sequence ID" value="KAF8913187.1"/>
    <property type="molecule type" value="Genomic_DNA"/>
</dbReference>
<evidence type="ECO:0000313" key="1">
    <source>
        <dbReference type="EMBL" id="KAF8886855.1"/>
    </source>
</evidence>